<feature type="binding site" evidence="7">
    <location>
        <position position="503"/>
    </location>
    <ligand>
        <name>L-glutamate</name>
        <dbReference type="ChEBI" id="CHEBI:29985"/>
    </ligand>
</feature>
<dbReference type="GO" id="GO:0006751">
    <property type="term" value="P:glutathione catabolic process"/>
    <property type="evidence" value="ECO:0007669"/>
    <property type="project" value="UniProtKB-UniRule"/>
</dbReference>
<evidence type="ECO:0000256" key="6">
    <source>
        <dbReference type="PIRSR" id="PIRSR600101-1"/>
    </source>
</evidence>
<dbReference type="Gene3D" id="1.10.246.130">
    <property type="match status" value="1"/>
</dbReference>
<evidence type="ECO:0000256" key="2">
    <source>
        <dbReference type="ARBA" id="ARBA00001089"/>
    </source>
</evidence>
<keyword evidence="8" id="KW-0012">Acyltransferase</keyword>
<dbReference type="Pfam" id="PF01019">
    <property type="entry name" value="G_glu_transpept"/>
    <property type="match status" value="1"/>
</dbReference>
<dbReference type="AlphaFoldDB" id="A0A642VAL7"/>
<reference evidence="10" key="1">
    <citation type="journal article" date="2019" name="G3 (Bethesda)">
        <title>Genome Assemblies of Two Rare Opportunistic Yeast Pathogens: Diutina rugosa (syn. Candida rugosa) and Trichomonascus ciferrii (syn. Candida ciferrii).</title>
        <authorList>
            <person name="Mixao V."/>
            <person name="Saus E."/>
            <person name="Hansen A.P."/>
            <person name="Lass-Florl C."/>
            <person name="Gabaldon T."/>
        </authorList>
    </citation>
    <scope>NUCLEOTIDE SEQUENCE</scope>
    <source>
        <strain evidence="10">CBS 4856</strain>
    </source>
</reference>
<evidence type="ECO:0000256" key="9">
    <source>
        <dbReference type="SAM" id="SignalP"/>
    </source>
</evidence>
<feature type="chain" id="PRO_5024836191" description="Glutathione hydrolase" evidence="9">
    <location>
        <begin position="25"/>
        <end position="600"/>
    </location>
</feature>
<feature type="binding site" evidence="7">
    <location>
        <position position="134"/>
    </location>
    <ligand>
        <name>L-glutamate</name>
        <dbReference type="ChEBI" id="CHEBI:29985"/>
    </ligand>
</feature>
<keyword evidence="8" id="KW-0378">Hydrolase</keyword>
<comment type="catalytic activity">
    <reaction evidence="2 8">
        <text>glutathione + H2O = L-cysteinylglycine + L-glutamate</text>
        <dbReference type="Rhea" id="RHEA:28807"/>
        <dbReference type="ChEBI" id="CHEBI:15377"/>
        <dbReference type="ChEBI" id="CHEBI:29985"/>
        <dbReference type="ChEBI" id="CHEBI:57925"/>
        <dbReference type="ChEBI" id="CHEBI:61694"/>
        <dbReference type="EC" id="3.4.19.13"/>
    </reaction>
</comment>
<evidence type="ECO:0000313" key="10">
    <source>
        <dbReference type="EMBL" id="KAA8917160.1"/>
    </source>
</evidence>
<organism evidence="10 11">
    <name type="scientific">Trichomonascus ciferrii</name>
    <dbReference type="NCBI Taxonomy" id="44093"/>
    <lineage>
        <taxon>Eukaryota</taxon>
        <taxon>Fungi</taxon>
        <taxon>Dikarya</taxon>
        <taxon>Ascomycota</taxon>
        <taxon>Saccharomycotina</taxon>
        <taxon>Dipodascomycetes</taxon>
        <taxon>Dipodascales</taxon>
        <taxon>Trichomonascaceae</taxon>
        <taxon>Trichomonascus</taxon>
        <taxon>Trichomonascus ciferrii complex</taxon>
    </lineage>
</organism>
<dbReference type="EC" id="3.4.19.13" evidence="8"/>
<comment type="caution">
    <text evidence="10">The sequence shown here is derived from an EMBL/GenBank/DDBJ whole genome shotgun (WGS) entry which is preliminary data.</text>
</comment>
<dbReference type="PANTHER" id="PTHR11686">
    <property type="entry name" value="GAMMA GLUTAMYL TRANSPEPTIDASE"/>
    <property type="match status" value="1"/>
</dbReference>
<dbReference type="EC" id="2.3.2.2" evidence="8"/>
<dbReference type="VEuPathDB" id="FungiDB:TRICI_000684"/>
<comment type="catalytic activity">
    <reaction evidence="1 8">
        <text>an S-substituted glutathione + H2O = an S-substituted L-cysteinylglycine + L-glutamate</text>
        <dbReference type="Rhea" id="RHEA:59468"/>
        <dbReference type="ChEBI" id="CHEBI:15377"/>
        <dbReference type="ChEBI" id="CHEBI:29985"/>
        <dbReference type="ChEBI" id="CHEBI:90779"/>
        <dbReference type="ChEBI" id="CHEBI:143103"/>
        <dbReference type="EC" id="3.4.19.13"/>
    </reaction>
</comment>
<dbReference type="NCBIfam" id="TIGR00066">
    <property type="entry name" value="g_glut_trans"/>
    <property type="match status" value="1"/>
</dbReference>
<dbReference type="Gene3D" id="3.60.20.40">
    <property type="match status" value="1"/>
</dbReference>
<dbReference type="OrthoDB" id="1081007at2759"/>
<comment type="pathway">
    <text evidence="3 8">Sulfur metabolism; glutathione metabolism.</text>
</comment>
<evidence type="ECO:0000256" key="5">
    <source>
        <dbReference type="ARBA" id="ARBA00047417"/>
    </source>
</evidence>
<dbReference type="PANTHER" id="PTHR11686:SF9">
    <property type="entry name" value="RE13973P"/>
    <property type="match status" value="1"/>
</dbReference>
<evidence type="ECO:0000256" key="4">
    <source>
        <dbReference type="ARBA" id="ARBA00009381"/>
    </source>
</evidence>
<dbReference type="GO" id="GO:0036374">
    <property type="term" value="F:glutathione hydrolase activity"/>
    <property type="evidence" value="ECO:0007669"/>
    <property type="project" value="UniProtKB-UniRule"/>
</dbReference>
<comment type="similarity">
    <text evidence="4">Belongs to the gamma-glutamyltransferase family.</text>
</comment>
<dbReference type="FunFam" id="3.60.20.40:FF:000001">
    <property type="entry name" value="Gamma-glutamyltranspeptidase 1"/>
    <property type="match status" value="1"/>
</dbReference>
<dbReference type="InterPro" id="IPR029055">
    <property type="entry name" value="Ntn_hydrolases_N"/>
</dbReference>
<evidence type="ECO:0000256" key="1">
    <source>
        <dbReference type="ARBA" id="ARBA00001049"/>
    </source>
</evidence>
<accession>A0A642VAL7</accession>
<comment type="function">
    <text evidence="8">Cleaves the gamma-glutamyl peptide bond of glutathione and glutathione conjugates.</text>
</comment>
<keyword evidence="8" id="KW-0808">Transferase</keyword>
<keyword evidence="9" id="KW-0732">Signal</keyword>
<dbReference type="GO" id="GO:0103068">
    <property type="term" value="F:leukotriene C4 gamma-glutamyl transferase activity"/>
    <property type="evidence" value="ECO:0007669"/>
    <property type="project" value="UniProtKB-EC"/>
</dbReference>
<protein>
    <recommendedName>
        <fullName evidence="8">Glutathione hydrolase</fullName>
        <ecNumber evidence="8">2.3.2.2</ecNumber>
        <ecNumber evidence="8">3.4.19.13</ecNumber>
    </recommendedName>
    <alternativeName>
        <fullName evidence="8">Gamma-glutamyltransferase</fullName>
    </alternativeName>
    <alternativeName>
        <fullName evidence="8">Gamma-glutamyltranspeptidase</fullName>
    </alternativeName>
</protein>
<gene>
    <name evidence="10" type="ORF">TRICI_000684</name>
</gene>
<feature type="binding site" evidence="7">
    <location>
        <begin position="427"/>
        <end position="429"/>
    </location>
    <ligand>
        <name>L-glutamate</name>
        <dbReference type="ChEBI" id="CHEBI:29985"/>
    </ligand>
</feature>
<dbReference type="UniPathway" id="UPA00204"/>
<dbReference type="InterPro" id="IPR043137">
    <property type="entry name" value="GGT_ssub_C"/>
</dbReference>
<dbReference type="PRINTS" id="PR01210">
    <property type="entry name" value="GGTRANSPTASE"/>
</dbReference>
<dbReference type="Proteomes" id="UP000761534">
    <property type="component" value="Unassembled WGS sequence"/>
</dbReference>
<keyword evidence="11" id="KW-1185">Reference proteome</keyword>
<comment type="catalytic activity">
    <reaction evidence="5 8">
        <text>an N-terminal (5-L-glutamyl)-[peptide] + an alpha-amino acid = 5-L-glutamyl amino acid + an N-terminal L-alpha-aminoacyl-[peptide]</text>
        <dbReference type="Rhea" id="RHEA:23904"/>
        <dbReference type="Rhea" id="RHEA-COMP:9780"/>
        <dbReference type="Rhea" id="RHEA-COMP:9795"/>
        <dbReference type="ChEBI" id="CHEBI:77644"/>
        <dbReference type="ChEBI" id="CHEBI:78597"/>
        <dbReference type="ChEBI" id="CHEBI:78599"/>
        <dbReference type="ChEBI" id="CHEBI:78608"/>
        <dbReference type="EC" id="2.3.2.2"/>
    </reaction>
</comment>
<feature type="signal peptide" evidence="9">
    <location>
        <begin position="1"/>
        <end position="24"/>
    </location>
</feature>
<evidence type="ECO:0000256" key="7">
    <source>
        <dbReference type="PIRSR" id="PIRSR600101-2"/>
    </source>
</evidence>
<dbReference type="GO" id="GO:0000324">
    <property type="term" value="C:fungal-type vacuole"/>
    <property type="evidence" value="ECO:0007669"/>
    <property type="project" value="TreeGrafter"/>
</dbReference>
<dbReference type="InterPro" id="IPR043138">
    <property type="entry name" value="GGT_lsub"/>
</dbReference>
<dbReference type="InterPro" id="IPR000101">
    <property type="entry name" value="GGT_peptidase"/>
</dbReference>
<feature type="binding site" evidence="7">
    <location>
        <position position="451"/>
    </location>
    <ligand>
        <name>L-glutamate</name>
        <dbReference type="ChEBI" id="CHEBI:29985"/>
    </ligand>
</feature>
<evidence type="ECO:0000256" key="3">
    <source>
        <dbReference type="ARBA" id="ARBA00005115"/>
    </source>
</evidence>
<feature type="binding site" evidence="7">
    <location>
        <begin position="479"/>
        <end position="480"/>
    </location>
    <ligand>
        <name>L-glutamate</name>
        <dbReference type="ChEBI" id="CHEBI:29985"/>
    </ligand>
</feature>
<dbReference type="SUPFAM" id="SSF56235">
    <property type="entry name" value="N-terminal nucleophile aminohydrolases (Ntn hydrolases)"/>
    <property type="match status" value="1"/>
</dbReference>
<feature type="active site" description="Nucleophile" evidence="6">
    <location>
        <position position="409"/>
    </location>
</feature>
<dbReference type="EMBL" id="SWFS01000059">
    <property type="protein sequence ID" value="KAA8917160.1"/>
    <property type="molecule type" value="Genomic_DNA"/>
</dbReference>
<proteinExistence type="inferred from homology"/>
<sequence length="600" mass="65950">MRHYRVVTSLFVSVLALAGLYVLAETVETNLVKVENAETKAPPDLDPHLPFRGPSLNPSEDELISVNNGAVASDVPVCSDMGADILRRGGNAVDAAITVALCIGSVNAFSSGIGGGGFMLVRDPNGEGKFLNFREMAPQMAHKHMFDDDPMKAQIGGLAAAIPGELAGLEEAYRMYGSGVFTWGELFDPVVRLNRQGFETSIALQYAVLFANDSFLSHPNEWQPYIKPGNKLVTEGDIIYRHNYARTLEMVANNGSSAIFYDPEGPIAPHIANAAQARGGVLTAEDFTKFEVEVKDPVQGQFMGREVLTTGNPSSGPALIFGLHVMDGFEEASSLSDFDPLDTHRIVETMKFMGSQRSCLGDNATNEQQINTILSREWADEVRKNISDNTTHPWTYYNPLYEHNNDHGTAHFSVLDKDGMAVSMTTTVNLNFGAQVADPITGVVLNSEMDDFSLPNTSNWFDLSPSIYNYIEPFKRPLSSMVPTVLSNKQTNRPEMVIGAAGGSRITTAVMQAIIRRIRYDVPMLETIAYPRIHHQLLPDVLYLEDMVAKLTREELSDRGHNITIIEPKTAMNGIYQNPHTGVIHAVSDHWRKQGRAAGY</sequence>
<evidence type="ECO:0000313" key="11">
    <source>
        <dbReference type="Proteomes" id="UP000761534"/>
    </source>
</evidence>
<evidence type="ECO:0000256" key="8">
    <source>
        <dbReference type="RuleBase" id="RU368068"/>
    </source>
</evidence>
<name>A0A642VAL7_9ASCO</name>
<dbReference type="GO" id="GO:0005886">
    <property type="term" value="C:plasma membrane"/>
    <property type="evidence" value="ECO:0007669"/>
    <property type="project" value="TreeGrafter"/>
</dbReference>
<dbReference type="FunFam" id="1.10.246.130:FF:000001">
    <property type="entry name" value="Gamma-glutamyltransferase 5 isoform 1"/>
    <property type="match status" value="1"/>
</dbReference>